<dbReference type="PANTHER" id="PTHR30576:SF10">
    <property type="entry name" value="SLL5057 PROTEIN"/>
    <property type="match status" value="1"/>
</dbReference>
<dbReference type="EMBL" id="JACYFG010000042">
    <property type="protein sequence ID" value="MBD5781446.1"/>
    <property type="molecule type" value="Genomic_DNA"/>
</dbReference>
<keyword evidence="2" id="KW-0472">Membrane</keyword>
<evidence type="ECO:0000256" key="1">
    <source>
        <dbReference type="ARBA" id="ARBA00006464"/>
    </source>
</evidence>
<protein>
    <submittedName>
        <fullName evidence="4">Sugar transferase</fullName>
    </submittedName>
</protein>
<evidence type="ECO:0000313" key="4">
    <source>
        <dbReference type="EMBL" id="MBD5781446.1"/>
    </source>
</evidence>
<keyword evidence="4" id="KW-0808">Transferase</keyword>
<dbReference type="GO" id="GO:0016780">
    <property type="term" value="F:phosphotransferase activity, for other substituted phosphate groups"/>
    <property type="evidence" value="ECO:0007669"/>
    <property type="project" value="TreeGrafter"/>
</dbReference>
<evidence type="ECO:0000313" key="5">
    <source>
        <dbReference type="Proteomes" id="UP000622317"/>
    </source>
</evidence>
<dbReference type="Pfam" id="PF02397">
    <property type="entry name" value="Bac_transf"/>
    <property type="match status" value="1"/>
</dbReference>
<sequence>MYGNYLKRLGDILFALCAIIILAPIILLTAIAIYIEDGSPAIFRQKRVGLNGREFTIFKFRSMPNGTGDVSSREAKKLRITKVGRFIRRTNLDELPQLFNILCGTMSLIGPRPALASQIELVKSRTEAGVYDIRPGLTGLAQVNSYENMPEGEKVKWDAKYRNELSLMMDLKIVLRTFGYVLKPPPAY</sequence>
<feature type="domain" description="Bacterial sugar transferase" evidence="3">
    <location>
        <begin position="7"/>
        <end position="183"/>
    </location>
</feature>
<dbReference type="Proteomes" id="UP000622317">
    <property type="component" value="Unassembled WGS sequence"/>
</dbReference>
<feature type="transmembrane region" description="Helical" evidence="2">
    <location>
        <begin position="12"/>
        <end position="35"/>
    </location>
</feature>
<keyword evidence="5" id="KW-1185">Reference proteome</keyword>
<reference evidence="4" key="1">
    <citation type="submission" date="2020-09" db="EMBL/GenBank/DDBJ databases">
        <title>Pelagicoccus enzymogenes sp. nov. with an EPS production, isolated from marine sediment.</title>
        <authorList>
            <person name="Feng X."/>
        </authorList>
    </citation>
    <scope>NUCLEOTIDE SEQUENCE</scope>
    <source>
        <strain evidence="4">NFK12</strain>
    </source>
</reference>
<proteinExistence type="inferred from homology"/>
<organism evidence="4 5">
    <name type="scientific">Pelagicoccus enzymogenes</name>
    <dbReference type="NCBI Taxonomy" id="2773457"/>
    <lineage>
        <taxon>Bacteria</taxon>
        <taxon>Pseudomonadati</taxon>
        <taxon>Verrucomicrobiota</taxon>
        <taxon>Opitutia</taxon>
        <taxon>Puniceicoccales</taxon>
        <taxon>Pelagicoccaceae</taxon>
        <taxon>Pelagicoccus</taxon>
    </lineage>
</organism>
<gene>
    <name evidence="4" type="ORF">IEN85_18240</name>
</gene>
<dbReference type="InterPro" id="IPR003362">
    <property type="entry name" value="Bact_transf"/>
</dbReference>
<accession>A0A927FCV9</accession>
<keyword evidence="2" id="KW-1133">Transmembrane helix</keyword>
<dbReference type="AlphaFoldDB" id="A0A927FCV9"/>
<comment type="caution">
    <text evidence="4">The sequence shown here is derived from an EMBL/GenBank/DDBJ whole genome shotgun (WGS) entry which is preliminary data.</text>
</comment>
<dbReference type="PANTHER" id="PTHR30576">
    <property type="entry name" value="COLANIC BIOSYNTHESIS UDP-GLUCOSE LIPID CARRIER TRANSFERASE"/>
    <property type="match status" value="1"/>
</dbReference>
<name>A0A927FCV9_9BACT</name>
<evidence type="ECO:0000259" key="3">
    <source>
        <dbReference type="Pfam" id="PF02397"/>
    </source>
</evidence>
<comment type="similarity">
    <text evidence="1">Belongs to the bacterial sugar transferase family.</text>
</comment>
<evidence type="ECO:0000256" key="2">
    <source>
        <dbReference type="SAM" id="Phobius"/>
    </source>
</evidence>
<keyword evidence="2" id="KW-0812">Transmembrane</keyword>